<keyword evidence="2" id="KW-1185">Reference proteome</keyword>
<dbReference type="EMBL" id="CATNWA010003349">
    <property type="protein sequence ID" value="CAI9545149.1"/>
    <property type="molecule type" value="Genomic_DNA"/>
</dbReference>
<proteinExistence type="predicted"/>
<dbReference type="Proteomes" id="UP001162483">
    <property type="component" value="Unassembled WGS sequence"/>
</dbReference>
<evidence type="ECO:0000313" key="2">
    <source>
        <dbReference type="Proteomes" id="UP001162483"/>
    </source>
</evidence>
<organism evidence="1 2">
    <name type="scientific">Staurois parvus</name>
    <dbReference type="NCBI Taxonomy" id="386267"/>
    <lineage>
        <taxon>Eukaryota</taxon>
        <taxon>Metazoa</taxon>
        <taxon>Chordata</taxon>
        <taxon>Craniata</taxon>
        <taxon>Vertebrata</taxon>
        <taxon>Euteleostomi</taxon>
        <taxon>Amphibia</taxon>
        <taxon>Batrachia</taxon>
        <taxon>Anura</taxon>
        <taxon>Neobatrachia</taxon>
        <taxon>Ranoidea</taxon>
        <taxon>Ranidae</taxon>
        <taxon>Staurois</taxon>
    </lineage>
</organism>
<comment type="caution">
    <text evidence="1">The sequence shown here is derived from an EMBL/GenBank/DDBJ whole genome shotgun (WGS) entry which is preliminary data.</text>
</comment>
<name>A0ABN9BC30_9NEOB</name>
<evidence type="ECO:0008006" key="3">
    <source>
        <dbReference type="Google" id="ProtNLM"/>
    </source>
</evidence>
<reference evidence="1" key="1">
    <citation type="submission" date="2023-05" db="EMBL/GenBank/DDBJ databases">
        <authorList>
            <person name="Stuckert A."/>
        </authorList>
    </citation>
    <scope>NUCLEOTIDE SEQUENCE</scope>
</reference>
<evidence type="ECO:0000313" key="1">
    <source>
        <dbReference type="EMBL" id="CAI9545149.1"/>
    </source>
</evidence>
<sequence length="72" mass="7887">MVSPPLLRITLQHCSGISPALTLSFAPAMSPLQHPWPFCSGRCWHPSSGFHSLRASGRMGVGTGRKLKNFKR</sequence>
<gene>
    <name evidence="1" type="ORF">SPARVUS_LOCUS2606070</name>
</gene>
<accession>A0ABN9BC30</accession>
<protein>
    <recommendedName>
        <fullName evidence="3">Secreted protein</fullName>
    </recommendedName>
</protein>